<protein>
    <submittedName>
        <fullName evidence="1">30439_t:CDS:1</fullName>
    </submittedName>
</protein>
<gene>
    <name evidence="1" type="ORF">RPERSI_LOCUS12810</name>
</gene>
<organism evidence="1 2">
    <name type="scientific">Racocetra persica</name>
    <dbReference type="NCBI Taxonomy" id="160502"/>
    <lineage>
        <taxon>Eukaryota</taxon>
        <taxon>Fungi</taxon>
        <taxon>Fungi incertae sedis</taxon>
        <taxon>Mucoromycota</taxon>
        <taxon>Glomeromycotina</taxon>
        <taxon>Glomeromycetes</taxon>
        <taxon>Diversisporales</taxon>
        <taxon>Gigasporaceae</taxon>
        <taxon>Racocetra</taxon>
    </lineage>
</organism>
<name>A0ACA9QBM5_9GLOM</name>
<dbReference type="EMBL" id="CAJVQC010027795">
    <property type="protein sequence ID" value="CAG8737521.1"/>
    <property type="molecule type" value="Genomic_DNA"/>
</dbReference>
<dbReference type="Proteomes" id="UP000789920">
    <property type="component" value="Unassembled WGS sequence"/>
</dbReference>
<proteinExistence type="predicted"/>
<evidence type="ECO:0000313" key="1">
    <source>
        <dbReference type="EMBL" id="CAG8737521.1"/>
    </source>
</evidence>
<evidence type="ECO:0000313" key="2">
    <source>
        <dbReference type="Proteomes" id="UP000789920"/>
    </source>
</evidence>
<accession>A0ACA9QBM5</accession>
<sequence length="292" mass="34109">MAQEIFNFLKNHQKKEIKHIIFKQFKVQSTLFSFSDDVLDIYSNSGQPKGGLNLEPFINLRKITFQSNVQLNSLENIDISKNEKLSKIVIADQNHGQLSNFFHTNNFILLMKEMQSNRIILCYYEYDSQNCMWAEKYKYLREQAILPYLLIEDRKLEQSAAEIAELKQSLNQKYQIIADLNKKIQQTPTLNQFRELNNIVLGSTELNFNNLKQEIKRLKLKDFNPYFQEQKNIFEQLTATAKSKAGDSLRSILDLFLQTNKQIIESENESDNSFARGQLQGQLTTCQTLLQT</sequence>
<keyword evidence="2" id="KW-1185">Reference proteome</keyword>
<comment type="caution">
    <text evidence="1">The sequence shown here is derived from an EMBL/GenBank/DDBJ whole genome shotgun (WGS) entry which is preliminary data.</text>
</comment>
<reference evidence="1" key="1">
    <citation type="submission" date="2021-06" db="EMBL/GenBank/DDBJ databases">
        <authorList>
            <person name="Kallberg Y."/>
            <person name="Tangrot J."/>
            <person name="Rosling A."/>
        </authorList>
    </citation>
    <scope>NUCLEOTIDE SEQUENCE</scope>
    <source>
        <strain evidence="1">MA461A</strain>
    </source>
</reference>